<dbReference type="RefSeq" id="WP_394343236.1">
    <property type="nucleotide sequence ID" value="NZ_OX156936.1"/>
</dbReference>
<dbReference type="Gene3D" id="1.10.530.10">
    <property type="match status" value="1"/>
</dbReference>
<keyword evidence="9" id="KW-1185">Reference proteome</keyword>
<dbReference type="InterPro" id="IPR018392">
    <property type="entry name" value="LysM"/>
</dbReference>
<feature type="signal peptide" evidence="6">
    <location>
        <begin position="1"/>
        <end position="22"/>
    </location>
</feature>
<dbReference type="InterPro" id="IPR051056">
    <property type="entry name" value="Glycosyl_Hydrolase_73"/>
</dbReference>
<feature type="region of interest" description="Disordered" evidence="5">
    <location>
        <begin position="25"/>
        <end position="49"/>
    </location>
</feature>
<dbReference type="SUPFAM" id="SSF54106">
    <property type="entry name" value="LysM domain"/>
    <property type="match status" value="2"/>
</dbReference>
<accession>A0A4R1RQD3</accession>
<gene>
    <name evidence="8" type="ORF">EV196_10126</name>
</gene>
<dbReference type="InterPro" id="IPR002901">
    <property type="entry name" value="MGlyc_endo_b_GlcNAc-like_dom"/>
</dbReference>
<evidence type="ECO:0000313" key="9">
    <source>
        <dbReference type="Proteomes" id="UP000295455"/>
    </source>
</evidence>
<dbReference type="InterPro" id="IPR036779">
    <property type="entry name" value="LysM_dom_sf"/>
</dbReference>
<dbReference type="GO" id="GO:0042742">
    <property type="term" value="P:defense response to bacterium"/>
    <property type="evidence" value="ECO:0007669"/>
    <property type="project" value="UniProtKB-KW"/>
</dbReference>
<evidence type="ECO:0000259" key="7">
    <source>
        <dbReference type="PROSITE" id="PS51782"/>
    </source>
</evidence>
<dbReference type="Proteomes" id="UP000295455">
    <property type="component" value="Unassembled WGS sequence"/>
</dbReference>
<keyword evidence="1" id="KW-0929">Antimicrobial</keyword>
<keyword evidence="6" id="KW-0732">Signal</keyword>
<evidence type="ECO:0000256" key="3">
    <source>
        <dbReference type="ARBA" id="ARBA00022801"/>
    </source>
</evidence>
<feature type="chain" id="PRO_5020496765" description="Peptidoglycan hydrolase" evidence="6">
    <location>
        <begin position="23"/>
        <end position="336"/>
    </location>
</feature>
<dbReference type="AlphaFoldDB" id="A0A4R1RQD3"/>
<reference evidence="8 9" key="1">
    <citation type="submission" date="2019-03" db="EMBL/GenBank/DDBJ databases">
        <title>Genomic Encyclopedia of Type Strains, Phase IV (KMG-IV): sequencing the most valuable type-strain genomes for metagenomic binning, comparative biology and taxonomic classification.</title>
        <authorList>
            <person name="Goeker M."/>
        </authorList>
    </citation>
    <scope>NUCLEOTIDE SEQUENCE [LARGE SCALE GENOMIC DNA]</scope>
    <source>
        <strain evidence="8 9">DSM 18792</strain>
    </source>
</reference>
<dbReference type="PANTHER" id="PTHR33308">
    <property type="entry name" value="PEPTIDOGLYCAN HYDROLASE FLGJ"/>
    <property type="match status" value="1"/>
</dbReference>
<dbReference type="PROSITE" id="PS51257">
    <property type="entry name" value="PROKAR_LIPOPROTEIN"/>
    <property type="match status" value="1"/>
</dbReference>
<sequence length="336" mass="38416">MKKIVVFCLLASFMLSCGSKKAVTKKKSTSRTKTEQVVTKNDPRNNSGEEVVNGVEVRITSTDEYIALFRSIAQEEMRLYGIPASITLAQGILESNSGKGRLAIEANNHFGIKCHDWTGDKIYHDDDASQECFRKYNDSKYSYRDHSLFLTQRSRYAALFKLKKEDYKGWARELRNAGYATDRKYPEKLISLIDRYRLHQYDKEVLGDVYVKYEDEIGDFSMYYVERGDTMYSISKKFNISVDELKAVNKLSSTSLSVGQKLRIDKNSKEKAAVASNQQTSIKTVKENRFHIVEKGETLYSISKQYDMTVSELQKINGLKDNALNVGQELQVKPAN</sequence>
<evidence type="ECO:0000256" key="5">
    <source>
        <dbReference type="SAM" id="MobiDB-lite"/>
    </source>
</evidence>
<evidence type="ECO:0000256" key="2">
    <source>
        <dbReference type="ARBA" id="ARBA00022638"/>
    </source>
</evidence>
<dbReference type="PROSITE" id="PS51782">
    <property type="entry name" value="LYSM"/>
    <property type="match status" value="2"/>
</dbReference>
<evidence type="ECO:0000256" key="1">
    <source>
        <dbReference type="ARBA" id="ARBA00022529"/>
    </source>
</evidence>
<dbReference type="GO" id="GO:0031640">
    <property type="term" value="P:killing of cells of another organism"/>
    <property type="evidence" value="ECO:0007669"/>
    <property type="project" value="UniProtKB-KW"/>
</dbReference>
<keyword evidence="2" id="KW-0081">Bacteriolytic enzyme</keyword>
<feature type="domain" description="LysM" evidence="7">
    <location>
        <begin position="289"/>
        <end position="332"/>
    </location>
</feature>
<evidence type="ECO:0000256" key="6">
    <source>
        <dbReference type="SAM" id="SignalP"/>
    </source>
</evidence>
<feature type="domain" description="LysM" evidence="7">
    <location>
        <begin position="221"/>
        <end position="264"/>
    </location>
</feature>
<dbReference type="Pfam" id="PF01476">
    <property type="entry name" value="LysM"/>
    <property type="match status" value="2"/>
</dbReference>
<evidence type="ECO:0000313" key="8">
    <source>
        <dbReference type="EMBL" id="TCL68611.1"/>
    </source>
</evidence>
<dbReference type="SMART" id="SM00047">
    <property type="entry name" value="LYZ2"/>
    <property type="match status" value="1"/>
</dbReference>
<dbReference type="CDD" id="cd00118">
    <property type="entry name" value="LysM"/>
    <property type="match status" value="2"/>
</dbReference>
<dbReference type="Gene3D" id="3.10.350.10">
    <property type="entry name" value="LysM domain"/>
    <property type="match status" value="2"/>
</dbReference>
<evidence type="ECO:0000256" key="4">
    <source>
        <dbReference type="ARBA" id="ARBA00032108"/>
    </source>
</evidence>
<dbReference type="Pfam" id="PF01832">
    <property type="entry name" value="Glucosaminidase"/>
    <property type="match status" value="1"/>
</dbReference>
<comment type="caution">
    <text evidence="8">The sequence shown here is derived from an EMBL/GenBank/DDBJ whole genome shotgun (WGS) entry which is preliminary data.</text>
</comment>
<organism evidence="8 9">
    <name type="scientific">Mariniflexile fucanivorans</name>
    <dbReference type="NCBI Taxonomy" id="264023"/>
    <lineage>
        <taxon>Bacteria</taxon>
        <taxon>Pseudomonadati</taxon>
        <taxon>Bacteroidota</taxon>
        <taxon>Flavobacteriia</taxon>
        <taxon>Flavobacteriales</taxon>
        <taxon>Flavobacteriaceae</taxon>
        <taxon>Mariniflexile</taxon>
    </lineage>
</organism>
<name>A0A4R1RQD3_9FLAO</name>
<proteinExistence type="predicted"/>
<dbReference type="SMART" id="SM00257">
    <property type="entry name" value="LysM"/>
    <property type="match status" value="2"/>
</dbReference>
<keyword evidence="3" id="KW-0378">Hydrolase</keyword>
<dbReference type="EMBL" id="SLUP01000001">
    <property type="protein sequence ID" value="TCL68611.1"/>
    <property type="molecule type" value="Genomic_DNA"/>
</dbReference>
<protein>
    <recommendedName>
        <fullName evidence="4">Peptidoglycan hydrolase</fullName>
    </recommendedName>
</protein>
<dbReference type="PANTHER" id="PTHR33308:SF9">
    <property type="entry name" value="PEPTIDOGLYCAN HYDROLASE FLGJ"/>
    <property type="match status" value="1"/>
</dbReference>
<dbReference type="GO" id="GO:0004040">
    <property type="term" value="F:amidase activity"/>
    <property type="evidence" value="ECO:0007669"/>
    <property type="project" value="InterPro"/>
</dbReference>